<gene>
    <name evidence="2" type="ORF">DNK06_16050</name>
</gene>
<comment type="caution">
    <text evidence="2">The sequence shown here is derived from an EMBL/GenBank/DDBJ whole genome shotgun (WGS) entry which is preliminary data.</text>
</comment>
<proteinExistence type="predicted"/>
<dbReference type="EMBL" id="QJUI01000013">
    <property type="protein sequence ID" value="TBU76801.1"/>
    <property type="molecule type" value="Genomic_DNA"/>
</dbReference>
<keyword evidence="1" id="KW-0472">Membrane</keyword>
<dbReference type="AlphaFoldDB" id="A0A4Q9QKL0"/>
<evidence type="ECO:0000256" key="1">
    <source>
        <dbReference type="SAM" id="Phobius"/>
    </source>
</evidence>
<sequence>MVRFSNWECLLHYDEIDMQKRLARTADESASRTEIRNCFSGSLSRLTRSFGWMIFVFTTVLLMAIYLNM</sequence>
<evidence type="ECO:0000313" key="2">
    <source>
        <dbReference type="EMBL" id="TBU76801.1"/>
    </source>
</evidence>
<keyword evidence="1" id="KW-1133">Transmembrane helix</keyword>
<protein>
    <submittedName>
        <fullName evidence="2">Uncharacterized protein</fullName>
    </submittedName>
</protein>
<dbReference type="Proteomes" id="UP000292302">
    <property type="component" value="Unassembled WGS sequence"/>
</dbReference>
<feature type="transmembrane region" description="Helical" evidence="1">
    <location>
        <begin position="49"/>
        <end position="67"/>
    </location>
</feature>
<keyword evidence="1" id="KW-0812">Transmembrane</keyword>
<organism evidence="2 3">
    <name type="scientific">Phytopseudomonas daroniae</name>
    <dbReference type="NCBI Taxonomy" id="2487519"/>
    <lineage>
        <taxon>Bacteria</taxon>
        <taxon>Pseudomonadati</taxon>
        <taxon>Pseudomonadota</taxon>
        <taxon>Gammaproteobacteria</taxon>
        <taxon>Pseudomonadales</taxon>
        <taxon>Pseudomonadaceae</taxon>
        <taxon>Phytopseudomonas</taxon>
    </lineage>
</organism>
<accession>A0A4Q9QKL0</accession>
<evidence type="ECO:0000313" key="3">
    <source>
        <dbReference type="Proteomes" id="UP000292302"/>
    </source>
</evidence>
<name>A0A4Q9QKL0_9GAMM</name>
<keyword evidence="3" id="KW-1185">Reference proteome</keyword>
<reference evidence="2 3" key="1">
    <citation type="submission" date="2018-06" db="EMBL/GenBank/DDBJ databases">
        <title>Three novel Pseudomonas species isolated from symptomatic oak.</title>
        <authorList>
            <person name="Bueno-Gonzalez V."/>
            <person name="Brady C."/>
        </authorList>
    </citation>
    <scope>NUCLEOTIDE SEQUENCE [LARGE SCALE GENOMIC DNA]</scope>
    <source>
        <strain evidence="2 3">P9A</strain>
    </source>
</reference>